<dbReference type="EMBL" id="JAILXK010000001">
    <property type="protein sequence ID" value="MBY4635649.1"/>
    <property type="molecule type" value="Genomic_DNA"/>
</dbReference>
<organism evidence="1 2">
    <name type="scientific">Sphingopyxis jiangsuensis</name>
    <dbReference type="NCBI Taxonomy" id="2871171"/>
    <lineage>
        <taxon>Bacteria</taxon>
        <taxon>Pseudomonadati</taxon>
        <taxon>Pseudomonadota</taxon>
        <taxon>Alphaproteobacteria</taxon>
        <taxon>Sphingomonadales</taxon>
        <taxon>Sphingomonadaceae</taxon>
        <taxon>Sphingopyxis</taxon>
    </lineage>
</organism>
<reference evidence="1" key="1">
    <citation type="submission" date="2021-08" db="EMBL/GenBank/DDBJ databases">
        <title>Sphingopyxis panaciterrulae sp. nov., isolated from the surface water of the Yellow Sea.</title>
        <authorList>
            <person name="Gao Z."/>
            <person name="Zhang D."/>
            <person name="Zhang A."/>
        </authorList>
    </citation>
    <scope>NUCLEOTIDE SEQUENCE</scope>
    <source>
        <strain evidence="1">XHP0097</strain>
    </source>
</reference>
<protein>
    <submittedName>
        <fullName evidence="1">Uncharacterized protein</fullName>
    </submittedName>
</protein>
<gene>
    <name evidence="1" type="ORF">K5P26_00680</name>
</gene>
<name>A0ABS7M9I2_9SPHN</name>
<keyword evidence="2" id="KW-1185">Reference proteome</keyword>
<sequence>MLMTTIVLAMMVQTPSATVDRTRVVFTKCLNTHMLKSLDDKKSPTEFEMGLKSICTAERGAFHAAVIALNRASGDSTADATENADLQVEDYHANFSEKFKDYSDTGTRPG</sequence>
<proteinExistence type="predicted"/>
<evidence type="ECO:0000313" key="2">
    <source>
        <dbReference type="Proteomes" id="UP001166571"/>
    </source>
</evidence>
<dbReference type="Proteomes" id="UP001166571">
    <property type="component" value="Unassembled WGS sequence"/>
</dbReference>
<comment type="caution">
    <text evidence="1">The sequence shown here is derived from an EMBL/GenBank/DDBJ whole genome shotgun (WGS) entry which is preliminary data.</text>
</comment>
<evidence type="ECO:0000313" key="1">
    <source>
        <dbReference type="EMBL" id="MBY4635649.1"/>
    </source>
</evidence>
<accession>A0ABS7M9I2</accession>